<feature type="transmembrane region" description="Helical" evidence="1">
    <location>
        <begin position="97"/>
        <end position="115"/>
    </location>
</feature>
<sequence>MTRAGTKLWALLWTAQLQFFIVYEVVASAWQVPFDWKRNAISDLAAAECYTSQGDGHPVCSPWHLAMGGSFLLTGALMAAGALLAPGALFGKAAKSLLAVGGIGFLIVGLTPRLSDSGLHMTGALLTMVFGNIGLLLAGWSARRSFRAAGLAAALCGLVALIATATMVVTQLIWVIPPGPDTAWALSWFGLIERIVVYPTIVGMIVLGAGALVPERRTGR</sequence>
<keyword evidence="3" id="KW-1185">Reference proteome</keyword>
<dbReference type="Pfam" id="PF06197">
    <property type="entry name" value="DUF998"/>
    <property type="match status" value="1"/>
</dbReference>
<proteinExistence type="predicted"/>
<evidence type="ECO:0000313" key="3">
    <source>
        <dbReference type="Proteomes" id="UP000004816"/>
    </source>
</evidence>
<dbReference type="eggNOG" id="COG3371">
    <property type="taxonomic scope" value="Bacteria"/>
</dbReference>
<dbReference type="OrthoDB" id="5191116at2"/>
<dbReference type="AlphaFoldDB" id="E5XSB4"/>
<gene>
    <name evidence="2" type="ORF">HMPREF9336_02386</name>
</gene>
<feature type="transmembrane region" description="Helical" evidence="1">
    <location>
        <begin position="152"/>
        <end position="176"/>
    </location>
</feature>
<dbReference type="EMBL" id="ACZI02000002">
    <property type="protein sequence ID" value="EFV12758.1"/>
    <property type="molecule type" value="Genomic_DNA"/>
</dbReference>
<keyword evidence="1" id="KW-0812">Transmembrane</keyword>
<feature type="transmembrane region" description="Helical" evidence="1">
    <location>
        <begin position="63"/>
        <end position="85"/>
    </location>
</feature>
<dbReference type="InterPro" id="IPR009339">
    <property type="entry name" value="DUF998"/>
</dbReference>
<dbReference type="HOGENOM" id="CLU_080422_3_0_11"/>
<protein>
    <recommendedName>
        <fullName evidence="4">DUF998 domain-containing protein</fullName>
    </recommendedName>
</protein>
<evidence type="ECO:0000313" key="2">
    <source>
        <dbReference type="EMBL" id="EFV12758.1"/>
    </source>
</evidence>
<comment type="caution">
    <text evidence="2">The sequence shown here is derived from an EMBL/GenBank/DDBJ whole genome shotgun (WGS) entry which is preliminary data.</text>
</comment>
<accession>E5XSB4</accession>
<feature type="transmembrane region" description="Helical" evidence="1">
    <location>
        <begin position="196"/>
        <end position="214"/>
    </location>
</feature>
<dbReference type="STRING" id="679197.HMPREF9336_02386"/>
<feature type="transmembrane region" description="Helical" evidence="1">
    <location>
        <begin position="121"/>
        <end position="140"/>
    </location>
</feature>
<dbReference type="Proteomes" id="UP000004816">
    <property type="component" value="Unassembled WGS sequence"/>
</dbReference>
<reference evidence="2 3" key="1">
    <citation type="journal article" date="2011" name="Stand. Genomic Sci.">
        <title>High quality draft genome sequence of Segniliparus rugosus CDC 945(T)= (ATCC BAA-974(T)).</title>
        <authorList>
            <person name="Earl A.M."/>
            <person name="Desjardins C.A."/>
            <person name="Fitzgerald M.G."/>
            <person name="Arachchi H.M."/>
            <person name="Zeng Q."/>
            <person name="Mehta T."/>
            <person name="Griggs A."/>
            <person name="Birren B.W."/>
            <person name="Toney N.C."/>
            <person name="Carr J."/>
            <person name="Posey J."/>
            <person name="Butler W.R."/>
        </authorList>
    </citation>
    <scope>NUCLEOTIDE SEQUENCE [LARGE SCALE GENOMIC DNA]</scope>
    <source>
        <strain evidence="3">ATCC BAA-974 / DSM 45345 / CCUG 50838 / CIP 108380 / JCM 13579 / CDC 945</strain>
    </source>
</reference>
<keyword evidence="1" id="KW-1133">Transmembrane helix</keyword>
<organism evidence="2 3">
    <name type="scientific">Segniliparus rugosus (strain ATCC BAA-974 / DSM 45345 / CCUG 50838 / CIP 108380 / JCM 13579 / CDC 945)</name>
    <dbReference type="NCBI Taxonomy" id="679197"/>
    <lineage>
        <taxon>Bacteria</taxon>
        <taxon>Bacillati</taxon>
        <taxon>Actinomycetota</taxon>
        <taxon>Actinomycetes</taxon>
        <taxon>Mycobacteriales</taxon>
        <taxon>Segniliparaceae</taxon>
        <taxon>Segniliparus</taxon>
    </lineage>
</organism>
<evidence type="ECO:0000256" key="1">
    <source>
        <dbReference type="SAM" id="Phobius"/>
    </source>
</evidence>
<dbReference type="RefSeq" id="WP_007470670.1">
    <property type="nucleotide sequence ID" value="NZ_KI391953.1"/>
</dbReference>
<name>E5XSB4_SEGRC</name>
<evidence type="ECO:0008006" key="4">
    <source>
        <dbReference type="Google" id="ProtNLM"/>
    </source>
</evidence>
<keyword evidence="1" id="KW-0472">Membrane</keyword>